<dbReference type="PANTHER" id="PTHR36504">
    <property type="entry name" value="LIPOPOLYSACCHARIDE EXPORT SYSTEM PROTEIN LPTA"/>
    <property type="match status" value="1"/>
</dbReference>
<dbReference type="EMBL" id="BAUP01000136">
    <property type="protein sequence ID" value="GAJ46762.1"/>
    <property type="molecule type" value="Genomic_DNA"/>
</dbReference>
<evidence type="ECO:0000256" key="1">
    <source>
        <dbReference type="ARBA" id="ARBA00022729"/>
    </source>
</evidence>
<dbReference type="InterPro" id="IPR052037">
    <property type="entry name" value="LPS_export_LptA"/>
</dbReference>
<comment type="caution">
    <text evidence="2">The sequence shown here is derived from an EMBL/GenBank/DDBJ whole genome shotgun (WGS) entry which is preliminary data.</text>
</comment>
<dbReference type="PANTHER" id="PTHR36504:SF1">
    <property type="entry name" value="LIPOPOLYSACCHARIDE EXPORT SYSTEM PROTEIN LPTA"/>
    <property type="match status" value="1"/>
</dbReference>
<name>A0A023E0Z9_9PROT</name>
<dbReference type="Proteomes" id="UP000024842">
    <property type="component" value="Unassembled WGS sequence"/>
</dbReference>
<dbReference type="GO" id="GO:0030288">
    <property type="term" value="C:outer membrane-bounded periplasmic space"/>
    <property type="evidence" value="ECO:0007669"/>
    <property type="project" value="TreeGrafter"/>
</dbReference>
<accession>A0A023E0Z9</accession>
<reference evidence="2 3" key="1">
    <citation type="journal article" date="2014" name="FEMS Microbiol. Lett.">
        <title>Draft genome sequences of three Holospora species (Holospora obtusa, Holospora undulata, and Holospora elegans), endonuclear symbiotic bacteria of the ciliate Paramecium caudatum.</title>
        <authorList>
            <person name="Dohra H."/>
            <person name="Tanaka K."/>
            <person name="Suzuki T."/>
            <person name="Fujishima M."/>
            <person name="Suzuki H."/>
        </authorList>
    </citation>
    <scope>NUCLEOTIDE SEQUENCE [LARGE SCALE GENOMIC DNA]</scope>
    <source>
        <strain evidence="2 3">E1</strain>
    </source>
</reference>
<dbReference type="GO" id="GO:0017089">
    <property type="term" value="F:glycolipid transfer activity"/>
    <property type="evidence" value="ECO:0007669"/>
    <property type="project" value="TreeGrafter"/>
</dbReference>
<proteinExistence type="predicted"/>
<sequence>MWGLTCPASFSAPFRNVPAMDIQAQEGIEFFLEKKYCVAKGNVRIKQGETTILCQKIKIFFRSAGLSKSPEIKYIVATGKAIVYRGANELKADRLVFYVKDQKLLAQSYFDFGVNLFQRERDFSMQARELRYDLNSQKGIATGGAILTHPKGRFRSNEICFSFSKKSPQPLKILAGLENLNKDSKFLVQAKGNVAMMYEDWKIISKEAFYDEAGEKLQLLGAVQVSNGTQNFGTTHHAILDLKKRFYKIKALKKRSCILMIPVHQTLSFKKFKRK</sequence>
<gene>
    <name evidence="2" type="ORF">HE1_01101</name>
</gene>
<keyword evidence="3" id="KW-1185">Reference proteome</keyword>
<protein>
    <submittedName>
        <fullName evidence="2">Lipopolysaccharide transport periplasmic protein LptA</fullName>
    </submittedName>
</protein>
<evidence type="ECO:0000313" key="2">
    <source>
        <dbReference type="EMBL" id="GAJ46762.1"/>
    </source>
</evidence>
<organism evidence="2 3">
    <name type="scientific">Holospora elegans E1</name>
    <dbReference type="NCBI Taxonomy" id="1427503"/>
    <lineage>
        <taxon>Bacteria</taxon>
        <taxon>Pseudomonadati</taxon>
        <taxon>Pseudomonadota</taxon>
        <taxon>Alphaproteobacteria</taxon>
        <taxon>Holosporales</taxon>
        <taxon>Holosporaceae</taxon>
        <taxon>Holospora</taxon>
    </lineage>
</organism>
<dbReference type="GO" id="GO:0015920">
    <property type="term" value="P:lipopolysaccharide transport"/>
    <property type="evidence" value="ECO:0007669"/>
    <property type="project" value="TreeGrafter"/>
</dbReference>
<keyword evidence="1" id="KW-0732">Signal</keyword>
<evidence type="ECO:0000313" key="3">
    <source>
        <dbReference type="Proteomes" id="UP000024842"/>
    </source>
</evidence>
<dbReference type="GO" id="GO:0009279">
    <property type="term" value="C:cell outer membrane"/>
    <property type="evidence" value="ECO:0007669"/>
    <property type="project" value="TreeGrafter"/>
</dbReference>
<dbReference type="AlphaFoldDB" id="A0A023E0Z9"/>
<dbReference type="Gene3D" id="2.60.450.10">
    <property type="entry name" value="Lipopolysaccharide (LPS) transport protein A like domain"/>
    <property type="match status" value="2"/>
</dbReference>